<evidence type="ECO:0000313" key="2">
    <source>
        <dbReference type="RefSeq" id="XP_012943866.1"/>
    </source>
</evidence>
<sequence length="131" mass="15407">MAENKGECKEDLAEELKPQTLNVNHQDSIFGNAFGSRSYYVVHPEWISEASSNPQPDPLHRPPWPWEQPRYRVNMQVPITYKSPDEGVPVVDEKKELEKEEDRFCQEELPPISYQLSQMYKSTHPEYVLRF</sequence>
<dbReference type="Proteomes" id="UP000694888">
    <property type="component" value="Unplaced"/>
</dbReference>
<proteinExistence type="predicted"/>
<evidence type="ECO:0000313" key="1">
    <source>
        <dbReference type="Proteomes" id="UP000694888"/>
    </source>
</evidence>
<protein>
    <submittedName>
        <fullName evidence="2">Uncharacterized protein LOC101846534</fullName>
    </submittedName>
</protein>
<gene>
    <name evidence="2" type="primary">LOC101846534</name>
</gene>
<accession>A0ABM1AAA5</accession>
<organism evidence="1 2">
    <name type="scientific">Aplysia californica</name>
    <name type="common">California sea hare</name>
    <dbReference type="NCBI Taxonomy" id="6500"/>
    <lineage>
        <taxon>Eukaryota</taxon>
        <taxon>Metazoa</taxon>
        <taxon>Spiralia</taxon>
        <taxon>Lophotrochozoa</taxon>
        <taxon>Mollusca</taxon>
        <taxon>Gastropoda</taxon>
        <taxon>Heterobranchia</taxon>
        <taxon>Euthyneura</taxon>
        <taxon>Tectipleura</taxon>
        <taxon>Aplysiida</taxon>
        <taxon>Aplysioidea</taxon>
        <taxon>Aplysiidae</taxon>
        <taxon>Aplysia</taxon>
    </lineage>
</organism>
<reference evidence="2" key="1">
    <citation type="submission" date="2025-08" db="UniProtKB">
        <authorList>
            <consortium name="RefSeq"/>
        </authorList>
    </citation>
    <scope>IDENTIFICATION</scope>
</reference>
<name>A0ABM1AAA5_APLCA</name>
<dbReference type="GeneID" id="101846534"/>
<dbReference type="RefSeq" id="XP_012943866.1">
    <property type="nucleotide sequence ID" value="XM_013088412.2"/>
</dbReference>
<keyword evidence="1" id="KW-1185">Reference proteome</keyword>